<keyword evidence="2" id="KW-0812">Transmembrane</keyword>
<feature type="region of interest" description="Disordered" evidence="1">
    <location>
        <begin position="362"/>
        <end position="386"/>
    </location>
</feature>
<comment type="caution">
    <text evidence="3">The sequence shown here is derived from an EMBL/GenBank/DDBJ whole genome shotgun (WGS) entry which is preliminary data.</text>
</comment>
<keyword evidence="4" id="KW-1185">Reference proteome</keyword>
<evidence type="ECO:0000256" key="1">
    <source>
        <dbReference type="SAM" id="MobiDB-lite"/>
    </source>
</evidence>
<name>A0AAD7C5Q9_9AGAR</name>
<proteinExistence type="predicted"/>
<organism evidence="3 4">
    <name type="scientific">Roridomyces roridus</name>
    <dbReference type="NCBI Taxonomy" id="1738132"/>
    <lineage>
        <taxon>Eukaryota</taxon>
        <taxon>Fungi</taxon>
        <taxon>Dikarya</taxon>
        <taxon>Basidiomycota</taxon>
        <taxon>Agaricomycotina</taxon>
        <taxon>Agaricomycetes</taxon>
        <taxon>Agaricomycetidae</taxon>
        <taxon>Agaricales</taxon>
        <taxon>Marasmiineae</taxon>
        <taxon>Mycenaceae</taxon>
        <taxon>Roridomyces</taxon>
    </lineage>
</organism>
<accession>A0AAD7C5Q9</accession>
<sequence>MLLLHLALFYVLGLASAPLVAFLGPGVLKFALATLAGSSTVPNAFLVLLLLKSYGLNVFVVVPVMFRFAMVVKRLLNGIKRPATLVLAAPRPRPLSQASLIPVALVLLHVMRAQILHQIASTSPTALALALAIQDDEGCAFIEDDVPVASAEIPTTTTVNDKTFVVETMALVIWGFVLACLFVWIKSSSVLSFLLRSLQGAWTTMSSRIRRDTTMQLDSDDADTTLVGDETEIKPVGSAFTGIPASLSTPLLLVALRPTLAALGSLPTDLSDIGSPKLIAAAVKTVGPKPNLDPTVPAFVPVARPTTVKQEWVPTKPLSFQWSRGGCPTRITAPPPPIPLNANAPVFVPKVEDAKKPGLSESIWAPASTSTPVKEKKPRFRTAPPSFWAPGGKAIAIVPPPLA</sequence>
<evidence type="ECO:0000313" key="4">
    <source>
        <dbReference type="Proteomes" id="UP001221142"/>
    </source>
</evidence>
<dbReference type="AlphaFoldDB" id="A0AAD7C5Q9"/>
<feature type="transmembrane region" description="Helical" evidence="2">
    <location>
        <begin position="164"/>
        <end position="185"/>
    </location>
</feature>
<feature type="transmembrane region" description="Helical" evidence="2">
    <location>
        <begin position="45"/>
        <end position="66"/>
    </location>
</feature>
<protein>
    <submittedName>
        <fullName evidence="3">Uncharacterized protein</fullName>
    </submittedName>
</protein>
<evidence type="ECO:0000313" key="3">
    <source>
        <dbReference type="EMBL" id="KAJ7639522.1"/>
    </source>
</evidence>
<evidence type="ECO:0000256" key="2">
    <source>
        <dbReference type="SAM" id="Phobius"/>
    </source>
</evidence>
<keyword evidence="2" id="KW-0472">Membrane</keyword>
<dbReference type="EMBL" id="JARKIF010000005">
    <property type="protein sequence ID" value="KAJ7639522.1"/>
    <property type="molecule type" value="Genomic_DNA"/>
</dbReference>
<dbReference type="Proteomes" id="UP001221142">
    <property type="component" value="Unassembled WGS sequence"/>
</dbReference>
<keyword evidence="2" id="KW-1133">Transmembrane helix</keyword>
<reference evidence="3" key="1">
    <citation type="submission" date="2023-03" db="EMBL/GenBank/DDBJ databases">
        <title>Massive genome expansion in bonnet fungi (Mycena s.s.) driven by repeated elements and novel gene families across ecological guilds.</title>
        <authorList>
            <consortium name="Lawrence Berkeley National Laboratory"/>
            <person name="Harder C.B."/>
            <person name="Miyauchi S."/>
            <person name="Viragh M."/>
            <person name="Kuo A."/>
            <person name="Thoen E."/>
            <person name="Andreopoulos B."/>
            <person name="Lu D."/>
            <person name="Skrede I."/>
            <person name="Drula E."/>
            <person name="Henrissat B."/>
            <person name="Morin E."/>
            <person name="Kohler A."/>
            <person name="Barry K."/>
            <person name="LaButti K."/>
            <person name="Morin E."/>
            <person name="Salamov A."/>
            <person name="Lipzen A."/>
            <person name="Mereny Z."/>
            <person name="Hegedus B."/>
            <person name="Baldrian P."/>
            <person name="Stursova M."/>
            <person name="Weitz H."/>
            <person name="Taylor A."/>
            <person name="Grigoriev I.V."/>
            <person name="Nagy L.G."/>
            <person name="Martin F."/>
            <person name="Kauserud H."/>
        </authorList>
    </citation>
    <scope>NUCLEOTIDE SEQUENCE</scope>
    <source>
        <strain evidence="3">9284</strain>
    </source>
</reference>
<gene>
    <name evidence="3" type="ORF">FB45DRAFT_905922</name>
</gene>